<evidence type="ECO:0000313" key="3">
    <source>
        <dbReference type="EMBL" id="SFR96044.1"/>
    </source>
</evidence>
<dbReference type="NCBIfam" id="TIGR00254">
    <property type="entry name" value="GGDEF"/>
    <property type="match status" value="1"/>
</dbReference>
<keyword evidence="4" id="KW-1185">Reference proteome</keyword>
<dbReference type="InterPro" id="IPR029016">
    <property type="entry name" value="GAF-like_dom_sf"/>
</dbReference>
<dbReference type="PANTHER" id="PTHR45138">
    <property type="entry name" value="REGULATORY COMPONENTS OF SENSORY TRANSDUCTION SYSTEM"/>
    <property type="match status" value="1"/>
</dbReference>
<evidence type="ECO:0000256" key="1">
    <source>
        <dbReference type="SAM" id="Phobius"/>
    </source>
</evidence>
<dbReference type="SMART" id="SM00267">
    <property type="entry name" value="GGDEF"/>
    <property type="match status" value="1"/>
</dbReference>
<gene>
    <name evidence="3" type="ORF">SAMN05661086_02867</name>
</gene>
<dbReference type="FunFam" id="3.30.70.270:FF:000001">
    <property type="entry name" value="Diguanylate cyclase domain protein"/>
    <property type="match status" value="1"/>
</dbReference>
<dbReference type="InterPro" id="IPR050469">
    <property type="entry name" value="Diguanylate_Cyclase"/>
</dbReference>
<feature type="transmembrane region" description="Helical" evidence="1">
    <location>
        <begin position="35"/>
        <end position="60"/>
    </location>
</feature>
<dbReference type="Gene3D" id="3.30.450.40">
    <property type="match status" value="1"/>
</dbReference>
<dbReference type="SUPFAM" id="SSF55781">
    <property type="entry name" value="GAF domain-like"/>
    <property type="match status" value="1"/>
</dbReference>
<dbReference type="GO" id="GO:1902201">
    <property type="term" value="P:negative regulation of bacterial-type flagellum-dependent cell motility"/>
    <property type="evidence" value="ECO:0007669"/>
    <property type="project" value="TreeGrafter"/>
</dbReference>
<dbReference type="InterPro" id="IPR000160">
    <property type="entry name" value="GGDEF_dom"/>
</dbReference>
<keyword evidence="1" id="KW-0472">Membrane</keyword>
<dbReference type="STRING" id="37658.SAMN05661086_02867"/>
<evidence type="ECO:0000313" key="4">
    <source>
        <dbReference type="Proteomes" id="UP000199659"/>
    </source>
</evidence>
<dbReference type="GO" id="GO:0043709">
    <property type="term" value="P:cell adhesion involved in single-species biofilm formation"/>
    <property type="evidence" value="ECO:0007669"/>
    <property type="project" value="TreeGrafter"/>
</dbReference>
<dbReference type="InterPro" id="IPR029787">
    <property type="entry name" value="Nucleotide_cyclase"/>
</dbReference>
<dbReference type="Pfam" id="PF00990">
    <property type="entry name" value="GGDEF"/>
    <property type="match status" value="1"/>
</dbReference>
<keyword evidence="1" id="KW-0812">Transmembrane</keyword>
<dbReference type="Proteomes" id="UP000199659">
    <property type="component" value="Unassembled WGS sequence"/>
</dbReference>
<dbReference type="GO" id="GO:0005886">
    <property type="term" value="C:plasma membrane"/>
    <property type="evidence" value="ECO:0007669"/>
    <property type="project" value="TreeGrafter"/>
</dbReference>
<protein>
    <submittedName>
        <fullName evidence="3">Diguanylate cyclase (GGDEF) domain-containing protein</fullName>
    </submittedName>
</protein>
<organism evidence="3 4">
    <name type="scientific">Anaeromicropila populeti</name>
    <dbReference type="NCBI Taxonomy" id="37658"/>
    <lineage>
        <taxon>Bacteria</taxon>
        <taxon>Bacillati</taxon>
        <taxon>Bacillota</taxon>
        <taxon>Clostridia</taxon>
        <taxon>Lachnospirales</taxon>
        <taxon>Lachnospiraceae</taxon>
        <taxon>Anaeromicropila</taxon>
    </lineage>
</organism>
<dbReference type="PANTHER" id="PTHR45138:SF9">
    <property type="entry name" value="DIGUANYLATE CYCLASE DGCM-RELATED"/>
    <property type="match status" value="1"/>
</dbReference>
<feature type="transmembrane region" description="Helical" evidence="1">
    <location>
        <begin position="12"/>
        <end position="29"/>
    </location>
</feature>
<dbReference type="AlphaFoldDB" id="A0A1I6KXW0"/>
<dbReference type="OrthoDB" id="9804955at2"/>
<feature type="domain" description="GGDEF" evidence="2">
    <location>
        <begin position="427"/>
        <end position="561"/>
    </location>
</feature>
<name>A0A1I6KXW0_9FIRM</name>
<feature type="transmembrane region" description="Helical" evidence="1">
    <location>
        <begin position="90"/>
        <end position="108"/>
    </location>
</feature>
<keyword evidence="1" id="KW-1133">Transmembrane helix</keyword>
<dbReference type="PROSITE" id="PS50887">
    <property type="entry name" value="GGDEF"/>
    <property type="match status" value="1"/>
</dbReference>
<accession>A0A1I6KXW0</accession>
<dbReference type="SUPFAM" id="SSF55073">
    <property type="entry name" value="Nucleotide cyclase"/>
    <property type="match status" value="1"/>
</dbReference>
<feature type="transmembrane region" description="Helical" evidence="1">
    <location>
        <begin position="120"/>
        <end position="139"/>
    </location>
</feature>
<proteinExistence type="predicted"/>
<dbReference type="RefSeq" id="WP_092562038.1">
    <property type="nucleotide sequence ID" value="NZ_FOYZ01000011.1"/>
</dbReference>
<evidence type="ECO:0000259" key="2">
    <source>
        <dbReference type="PROSITE" id="PS50887"/>
    </source>
</evidence>
<dbReference type="GO" id="GO:0052621">
    <property type="term" value="F:diguanylate cyclase activity"/>
    <property type="evidence" value="ECO:0007669"/>
    <property type="project" value="TreeGrafter"/>
</dbReference>
<dbReference type="Gene3D" id="3.30.70.270">
    <property type="match status" value="1"/>
</dbReference>
<sequence>MDYNQVVLIQKRFFKFHRIVACFLILYTLQQYVASGGWCALAAMIYLFCSVFLEGVLLYVKHYYPKCMVVLKYINIWFGMFLAITTSNYYTFGICLLCLILLAMEYYVCVDFTDPYVRKLYFLSICIPLIAYILWYSLIGTIAEIRLILMVLVLGVFYGIVWQFAEIIAKVISENNETVYAQTRLIERINETNEELVVNQEKVKKANELLGEQKIKLEAAYTKINSVNMEMKIQNDILKYISSSLELSKLMTLITESIINRIGVDICAIVLHPDALSEEACNGRMVYKIKSKLSKKYIEELSEAIEDNCFEKIMINSVTYVDNYVNKKKYSFLEDGMIGSMLIVPLIRNSMQIGELFVGHRSYDFFIENTAFFEGIVAQFTIAMYNANLYEKMQLMAIQDGLTGIYNRRHLTALFEQYVNESLINRVPLSVCLFDIDHFKNVNDTYGHLFGDEVIRRIASLSKEIACKFNGVVGRYGGEEFVIIFPNKGLEEAYIPVSMLQQNVKKLGLQHNEKPVSVNVSVGLTSYPETCASPLELLNRADWAMYYSKQNGRDQITIDSDEIRQAVKLK</sequence>
<dbReference type="CDD" id="cd01949">
    <property type="entry name" value="GGDEF"/>
    <property type="match status" value="1"/>
</dbReference>
<dbReference type="InterPro" id="IPR043128">
    <property type="entry name" value="Rev_trsase/Diguanyl_cyclase"/>
</dbReference>
<feature type="transmembrane region" description="Helical" evidence="1">
    <location>
        <begin position="145"/>
        <end position="165"/>
    </location>
</feature>
<reference evidence="3 4" key="1">
    <citation type="submission" date="2016-10" db="EMBL/GenBank/DDBJ databases">
        <authorList>
            <person name="de Groot N.N."/>
        </authorList>
    </citation>
    <scope>NUCLEOTIDE SEQUENCE [LARGE SCALE GENOMIC DNA]</scope>
    <source>
        <strain evidence="3 4">743A</strain>
    </source>
</reference>
<dbReference type="EMBL" id="FOYZ01000011">
    <property type="protein sequence ID" value="SFR96044.1"/>
    <property type="molecule type" value="Genomic_DNA"/>
</dbReference>